<proteinExistence type="predicted"/>
<dbReference type="GO" id="GO:0000175">
    <property type="term" value="F:3'-5'-RNA exonuclease activity"/>
    <property type="evidence" value="ECO:0007669"/>
    <property type="project" value="TreeGrafter"/>
</dbReference>
<dbReference type="InterPro" id="IPR001900">
    <property type="entry name" value="RNase_II/R"/>
</dbReference>
<reference evidence="2" key="1">
    <citation type="journal article" date="2020" name="Nature">
        <title>Giant virus diversity and host interactions through global metagenomics.</title>
        <authorList>
            <person name="Schulz F."/>
            <person name="Roux S."/>
            <person name="Paez-Espino D."/>
            <person name="Jungbluth S."/>
            <person name="Walsh D.A."/>
            <person name="Denef V.J."/>
            <person name="McMahon K.D."/>
            <person name="Konstantinidis K.T."/>
            <person name="Eloe-Fadrosh E.A."/>
            <person name="Kyrpides N.C."/>
            <person name="Woyke T."/>
        </authorList>
    </citation>
    <scope>NUCLEOTIDE SEQUENCE</scope>
    <source>
        <strain evidence="2">GVMAG-M-3300020166-5</strain>
    </source>
</reference>
<evidence type="ECO:0000313" key="2">
    <source>
        <dbReference type="EMBL" id="QHS96852.1"/>
    </source>
</evidence>
<organism evidence="2">
    <name type="scientific">viral metagenome</name>
    <dbReference type="NCBI Taxonomy" id="1070528"/>
    <lineage>
        <taxon>unclassified sequences</taxon>
        <taxon>metagenomes</taxon>
        <taxon>organismal metagenomes</taxon>
    </lineage>
</organism>
<sequence>MNYTIIYMHYFFPETRHYLKWNIEPHIILPKDFCPVKEKLFPGDEINNAGKAEKSPYREKRNIPGVLVLTGKTYGTTGKGKSARKYYKCVPYDIRLPCILIPYDDNRKTFSKHTVNIFVLFTIKCWENKHPEGVLSNVIGKVDISENFYEYELYCKNLFISMRSFNKAAKNKTNNINMGEHISLLLNGGKCSNRKDRHIFSIDPEGTVDIDDAMGITTAKDVIGEEVVIISIYIANVPQILSILNLWREMTGRVSTIYLPNKKVSMLPTVLSEGIMSLKEGETRIAFAMDIHIKRNSVIDVAYSNVIIDVTKNYVYDEKKLLVNKDYNDILSTTRKIIDYSKTNSIVSYVETVEDSHDIVAYYMMMMNHMCGKELKKMEAGIYRSVTCDHSESTGTNTPLPKDLKNFVNIWKNTHSEYTTYGNQKGHELIAGGLDVYAQITSPIRRLVDVINMSYIQMNMGLLDRTPEMAAVLETEGRMDSLNISMRNIRKVQTNCALLGYCGDASTDKMVEGYVVGYLEQDKEYTIYIPLLKLITRIISDGTYEMHNKYRYSIHVFNEENSLHKKIRLQFC</sequence>
<protein>
    <recommendedName>
        <fullName evidence="1">RNB domain-containing protein</fullName>
    </recommendedName>
</protein>
<dbReference type="InterPro" id="IPR012340">
    <property type="entry name" value="NA-bd_OB-fold"/>
</dbReference>
<dbReference type="PANTHER" id="PTHR23355">
    <property type="entry name" value="RIBONUCLEASE"/>
    <property type="match status" value="1"/>
</dbReference>
<dbReference type="SUPFAM" id="SSF50249">
    <property type="entry name" value="Nucleic acid-binding proteins"/>
    <property type="match status" value="1"/>
</dbReference>
<dbReference type="SMART" id="SM00955">
    <property type="entry name" value="RNB"/>
    <property type="match status" value="1"/>
</dbReference>
<feature type="domain" description="RNB" evidence="1">
    <location>
        <begin position="194"/>
        <end position="462"/>
    </location>
</feature>
<dbReference type="GO" id="GO:0006402">
    <property type="term" value="P:mRNA catabolic process"/>
    <property type="evidence" value="ECO:0007669"/>
    <property type="project" value="TreeGrafter"/>
</dbReference>
<dbReference type="EMBL" id="MN739280">
    <property type="protein sequence ID" value="QHS96852.1"/>
    <property type="molecule type" value="Genomic_DNA"/>
</dbReference>
<evidence type="ECO:0000259" key="1">
    <source>
        <dbReference type="SMART" id="SM00955"/>
    </source>
</evidence>
<dbReference type="AlphaFoldDB" id="A0A6C0BXP2"/>
<dbReference type="Pfam" id="PF00773">
    <property type="entry name" value="RNB"/>
    <property type="match status" value="1"/>
</dbReference>
<name>A0A6C0BXP2_9ZZZZ</name>
<dbReference type="GO" id="GO:0000932">
    <property type="term" value="C:P-body"/>
    <property type="evidence" value="ECO:0007669"/>
    <property type="project" value="TreeGrafter"/>
</dbReference>
<accession>A0A6C0BXP2</accession>
<dbReference type="GO" id="GO:0003723">
    <property type="term" value="F:RNA binding"/>
    <property type="evidence" value="ECO:0007669"/>
    <property type="project" value="InterPro"/>
</dbReference>
<dbReference type="InterPro" id="IPR050180">
    <property type="entry name" value="RNR_Ribonuclease"/>
</dbReference>
<dbReference type="PANTHER" id="PTHR23355:SF42">
    <property type="entry name" value="RIBONUCLEASE II, CHLOROPLASTIC_MITOCHONDRIAL"/>
    <property type="match status" value="1"/>
</dbReference>